<dbReference type="eggNOG" id="COG3628">
    <property type="taxonomic scope" value="Bacteria"/>
</dbReference>
<evidence type="ECO:0000313" key="2">
    <source>
        <dbReference type="EMBL" id="KGQ19373.1"/>
    </source>
</evidence>
<dbReference type="InterPro" id="IPR007048">
    <property type="entry name" value="IraD/Gp25-like"/>
</dbReference>
<protein>
    <submittedName>
        <fullName evidence="2">GPW/gp25 family protein</fullName>
    </submittedName>
</protein>
<dbReference type="SUPFAM" id="SSF160719">
    <property type="entry name" value="gpW/gp25-like"/>
    <property type="match status" value="1"/>
</dbReference>
<sequence>MADELREPGFLGRGWAFPVVAGAAGQVALVAGATAIEQAIGIILGTSPGERVMRPEFGCGIWGLVMETNTAQLHGRVQLRVRDALVRWEPRIDVLDVRVESPPEERQVLLIHIDYRVRSNNAAYNLVYPFFLEEGVRQ</sequence>
<evidence type="ECO:0000313" key="3">
    <source>
        <dbReference type="Proteomes" id="UP000030518"/>
    </source>
</evidence>
<gene>
    <name evidence="2" type="ORF">LF41_3023</name>
</gene>
<name>A0A0A2WHT1_9GAMM</name>
<accession>A0A0A2WHT1</accession>
<comment type="caution">
    <text evidence="2">The sequence shown here is derived from an EMBL/GenBank/DDBJ whole genome shotgun (WGS) entry which is preliminary data.</text>
</comment>
<evidence type="ECO:0000259" key="1">
    <source>
        <dbReference type="Pfam" id="PF04965"/>
    </source>
</evidence>
<dbReference type="EMBL" id="JRKJ01000008">
    <property type="protein sequence ID" value="KGQ19373.1"/>
    <property type="molecule type" value="Genomic_DNA"/>
</dbReference>
<proteinExistence type="predicted"/>
<dbReference type="AlphaFoldDB" id="A0A0A2WHT1"/>
<dbReference type="PATRIC" id="fig|1300345.3.peg.1566"/>
<dbReference type="STRING" id="1300345.LF41_3023"/>
<feature type="domain" description="IraD/Gp25-like" evidence="1">
    <location>
        <begin position="33"/>
        <end position="121"/>
    </location>
</feature>
<keyword evidence="3" id="KW-1185">Reference proteome</keyword>
<dbReference type="Pfam" id="PF04965">
    <property type="entry name" value="GPW_gp25"/>
    <property type="match status" value="1"/>
</dbReference>
<reference evidence="2 3" key="1">
    <citation type="submission" date="2014-09" db="EMBL/GenBank/DDBJ databases">
        <title>Genome sequences of Lysobacter dokdonensis DS-58.</title>
        <authorList>
            <person name="Kim J.F."/>
            <person name="Kwak M.-J."/>
        </authorList>
    </citation>
    <scope>NUCLEOTIDE SEQUENCE [LARGE SCALE GENOMIC DNA]</scope>
    <source>
        <strain evidence="2 3">DS-58</strain>
    </source>
</reference>
<organism evidence="2 3">
    <name type="scientific">Lysobacter dokdonensis DS-58</name>
    <dbReference type="NCBI Taxonomy" id="1300345"/>
    <lineage>
        <taxon>Bacteria</taxon>
        <taxon>Pseudomonadati</taxon>
        <taxon>Pseudomonadota</taxon>
        <taxon>Gammaproteobacteria</taxon>
        <taxon>Lysobacterales</taxon>
        <taxon>Lysobacteraceae</taxon>
        <taxon>Noviluteimonas</taxon>
    </lineage>
</organism>
<dbReference type="Gene3D" id="3.10.450.40">
    <property type="match status" value="1"/>
</dbReference>
<dbReference type="Proteomes" id="UP000030518">
    <property type="component" value="Unassembled WGS sequence"/>
</dbReference>
<dbReference type="RefSeq" id="WP_202594030.1">
    <property type="nucleotide sequence ID" value="NZ_JRKJ01000008.1"/>
</dbReference>